<sequence>MSDKEEDQTQQPQKPRSAFPSLTRRDSSYQGIKGTHEHHPRENKYQLLQRDIKHQQAHQQKYQKPQQEKYEQPQHGRHRNVEQKPVLDDTGLVAPPNSSSVRPVPPHLAGPWRQREDAPSLRPEETRQLSPLSPRRGSHYRTTRSSAPASSTVSHRDDYNLRHQEPGRRHGSPLLQQQEQSVQAQAQAQSPHLQRFSRDTRASKSHSRSPPRESEKLNAIHAQQEMARQEQVRQDMALYQEQAIQHACQQELARQETEALRRVCRAQKQQDMKNQQPQIPLSPTFRFDRFTRVGPPSRSHSRSPVRDRTLDQSRSPLLQHRYNRRENTGPRQVAYQYQPLPHPLSQTLNQPASQAAHLYQQQQGQAQWLAYQYPPVMQAQPGSFHQATTYYPLSPQYPSQYYYYQYPTQYYQQEPSQHPSVAPLVVHPQPSEQQQPSPRHQDQNGHSQHQHLGTCNVVSITARNRV</sequence>
<protein>
    <submittedName>
        <fullName evidence="2">Uncharacterized protein</fullName>
    </submittedName>
</protein>
<evidence type="ECO:0000313" key="2">
    <source>
        <dbReference type="EMBL" id="KAF9131098.1"/>
    </source>
</evidence>
<feature type="compositionally biased region" description="Polar residues" evidence="1">
    <location>
        <begin position="444"/>
        <end position="458"/>
    </location>
</feature>
<feature type="compositionally biased region" description="Low complexity" evidence="1">
    <location>
        <begin position="267"/>
        <end position="278"/>
    </location>
</feature>
<dbReference type="AlphaFoldDB" id="A0A9P5V2D2"/>
<dbReference type="Proteomes" id="UP000748756">
    <property type="component" value="Unassembled WGS sequence"/>
</dbReference>
<feature type="region of interest" description="Disordered" evidence="1">
    <location>
        <begin position="267"/>
        <end position="331"/>
    </location>
</feature>
<gene>
    <name evidence="2" type="ORF">BG015_003915</name>
</gene>
<evidence type="ECO:0000256" key="1">
    <source>
        <dbReference type="SAM" id="MobiDB-lite"/>
    </source>
</evidence>
<feature type="compositionally biased region" description="Basic and acidic residues" evidence="1">
    <location>
        <begin position="66"/>
        <end position="87"/>
    </location>
</feature>
<feature type="compositionally biased region" description="Low complexity" evidence="1">
    <location>
        <begin position="93"/>
        <end position="102"/>
    </location>
</feature>
<feature type="region of interest" description="Disordered" evidence="1">
    <location>
        <begin position="1"/>
        <end position="232"/>
    </location>
</feature>
<feature type="region of interest" description="Disordered" evidence="1">
    <location>
        <begin position="413"/>
        <end position="458"/>
    </location>
</feature>
<name>A0A9P5V2D2_9FUNG</name>
<dbReference type="EMBL" id="JAAAUQ010001906">
    <property type="protein sequence ID" value="KAF9131098.1"/>
    <property type="molecule type" value="Genomic_DNA"/>
</dbReference>
<proteinExistence type="predicted"/>
<feature type="compositionally biased region" description="Low complexity" evidence="1">
    <location>
        <begin position="143"/>
        <end position="153"/>
    </location>
</feature>
<reference evidence="2" key="1">
    <citation type="journal article" date="2020" name="Fungal Divers.">
        <title>Resolving the Mortierellaceae phylogeny through synthesis of multi-gene phylogenetics and phylogenomics.</title>
        <authorList>
            <person name="Vandepol N."/>
            <person name="Liber J."/>
            <person name="Desiro A."/>
            <person name="Na H."/>
            <person name="Kennedy M."/>
            <person name="Barry K."/>
            <person name="Grigoriev I.V."/>
            <person name="Miller A.N."/>
            <person name="O'Donnell K."/>
            <person name="Stajich J.E."/>
            <person name="Bonito G."/>
        </authorList>
    </citation>
    <scope>NUCLEOTIDE SEQUENCE</scope>
    <source>
        <strain evidence="2">NRRL 6426</strain>
    </source>
</reference>
<feature type="compositionally biased region" description="Basic and acidic residues" evidence="1">
    <location>
        <begin position="34"/>
        <end position="54"/>
    </location>
</feature>
<accession>A0A9P5V2D2</accession>
<feature type="compositionally biased region" description="Low complexity" evidence="1">
    <location>
        <begin position="176"/>
        <end position="189"/>
    </location>
</feature>
<keyword evidence="3" id="KW-1185">Reference proteome</keyword>
<feature type="compositionally biased region" description="Basic and acidic residues" evidence="1">
    <location>
        <begin position="113"/>
        <end position="127"/>
    </location>
</feature>
<feature type="compositionally biased region" description="Low complexity" evidence="1">
    <location>
        <begin position="428"/>
        <end position="438"/>
    </location>
</feature>
<comment type="caution">
    <text evidence="2">The sequence shown here is derived from an EMBL/GenBank/DDBJ whole genome shotgun (WGS) entry which is preliminary data.</text>
</comment>
<organism evidence="2 3">
    <name type="scientific">Linnemannia schmuckeri</name>
    <dbReference type="NCBI Taxonomy" id="64567"/>
    <lineage>
        <taxon>Eukaryota</taxon>
        <taxon>Fungi</taxon>
        <taxon>Fungi incertae sedis</taxon>
        <taxon>Mucoromycota</taxon>
        <taxon>Mortierellomycotina</taxon>
        <taxon>Mortierellomycetes</taxon>
        <taxon>Mortierellales</taxon>
        <taxon>Mortierellaceae</taxon>
        <taxon>Linnemannia</taxon>
    </lineage>
</organism>
<feature type="compositionally biased region" description="Basic and acidic residues" evidence="1">
    <location>
        <begin position="154"/>
        <end position="168"/>
    </location>
</feature>
<evidence type="ECO:0000313" key="3">
    <source>
        <dbReference type="Proteomes" id="UP000748756"/>
    </source>
</evidence>